<keyword evidence="1" id="KW-0472">Membrane</keyword>
<keyword evidence="1" id="KW-1133">Transmembrane helix</keyword>
<comment type="caution">
    <text evidence="2">The sequence shown here is derived from an EMBL/GenBank/DDBJ whole genome shotgun (WGS) entry which is preliminary data.</text>
</comment>
<sequence length="72" mass="8422">MKVVYFFDFTHKVPVCGVNEYRKINALCGIVSDVVSIAIYRPKDFCVTKAIKIFQYAYIIVTIIYLFIYNEL</sequence>
<proteinExistence type="predicted"/>
<accession>A0ABQ3GRH5</accession>
<evidence type="ECO:0000313" key="2">
    <source>
        <dbReference type="EMBL" id="GHD29777.1"/>
    </source>
</evidence>
<organism evidence="2 3">
    <name type="scientific">Psychrobacter glaciei</name>
    <dbReference type="NCBI Taxonomy" id="619771"/>
    <lineage>
        <taxon>Bacteria</taxon>
        <taxon>Pseudomonadati</taxon>
        <taxon>Pseudomonadota</taxon>
        <taxon>Gammaproteobacteria</taxon>
        <taxon>Moraxellales</taxon>
        <taxon>Moraxellaceae</taxon>
        <taxon>Psychrobacter</taxon>
    </lineage>
</organism>
<protein>
    <submittedName>
        <fullName evidence="2">Uncharacterized protein</fullName>
    </submittedName>
</protein>
<dbReference type="Proteomes" id="UP000610203">
    <property type="component" value="Unassembled WGS sequence"/>
</dbReference>
<dbReference type="EMBL" id="BMZR01000002">
    <property type="protein sequence ID" value="GHD29777.1"/>
    <property type="molecule type" value="Genomic_DNA"/>
</dbReference>
<name>A0ABQ3GRH5_9GAMM</name>
<gene>
    <name evidence="2" type="ORF">GCM10016272_09860</name>
</gene>
<reference evidence="3" key="1">
    <citation type="journal article" date="2019" name="Int. J. Syst. Evol. Microbiol.">
        <title>The Global Catalogue of Microorganisms (GCM) 10K type strain sequencing project: providing services to taxonomists for standard genome sequencing and annotation.</title>
        <authorList>
            <consortium name="The Broad Institute Genomics Platform"/>
            <consortium name="The Broad Institute Genome Sequencing Center for Infectious Disease"/>
            <person name="Wu L."/>
            <person name="Ma J."/>
        </authorList>
    </citation>
    <scope>NUCLEOTIDE SEQUENCE [LARGE SCALE GENOMIC DNA]</scope>
    <source>
        <strain evidence="3">KCTC 42280</strain>
    </source>
</reference>
<evidence type="ECO:0000256" key="1">
    <source>
        <dbReference type="SAM" id="Phobius"/>
    </source>
</evidence>
<feature type="transmembrane region" description="Helical" evidence="1">
    <location>
        <begin position="53"/>
        <end position="69"/>
    </location>
</feature>
<evidence type="ECO:0000313" key="3">
    <source>
        <dbReference type="Proteomes" id="UP000610203"/>
    </source>
</evidence>
<keyword evidence="1" id="KW-0812">Transmembrane</keyword>
<keyword evidence="3" id="KW-1185">Reference proteome</keyword>